<evidence type="ECO:0000313" key="6">
    <source>
        <dbReference type="EMBL" id="TRY86538.1"/>
    </source>
</evidence>
<dbReference type="GO" id="GO:1990904">
    <property type="term" value="C:ribonucleoprotein complex"/>
    <property type="evidence" value="ECO:0007669"/>
    <property type="project" value="UniProtKB-KW"/>
</dbReference>
<evidence type="ECO:0000256" key="4">
    <source>
        <dbReference type="ARBA" id="ARBA00035707"/>
    </source>
</evidence>
<protein>
    <recommendedName>
        <fullName evidence="4">Large ribosomal subunit protein uL10m</fullName>
    </recommendedName>
    <alternativeName>
        <fullName evidence="5">39S ribosomal protein L10, mitochondrial</fullName>
    </alternativeName>
</protein>
<dbReference type="InterPro" id="IPR043141">
    <property type="entry name" value="Ribosomal_uL10-like_sf"/>
</dbReference>
<dbReference type="Pfam" id="PF00466">
    <property type="entry name" value="Ribosomal_L10"/>
    <property type="match status" value="1"/>
</dbReference>
<evidence type="ECO:0000256" key="2">
    <source>
        <dbReference type="ARBA" id="ARBA00022980"/>
    </source>
</evidence>
<evidence type="ECO:0000256" key="3">
    <source>
        <dbReference type="ARBA" id="ARBA00023274"/>
    </source>
</evidence>
<dbReference type="STRING" id="623744.A0A553Q9D7"/>
<comment type="similarity">
    <text evidence="1">Belongs to the universal ribosomal protein uL10 family.</text>
</comment>
<accession>A0A553Q9D7</accession>
<dbReference type="PANTHER" id="PTHR11560">
    <property type="entry name" value="39S RIBOSOMAL PROTEIN L10, MITOCHONDRIAL"/>
    <property type="match status" value="1"/>
</dbReference>
<evidence type="ECO:0000313" key="7">
    <source>
        <dbReference type="Proteomes" id="UP000316079"/>
    </source>
</evidence>
<keyword evidence="2" id="KW-0689">Ribosomal protein</keyword>
<dbReference type="OrthoDB" id="360689at2759"/>
<reference evidence="6 7" key="1">
    <citation type="journal article" date="2019" name="Sci. Data">
        <title>Hybrid genome assembly and annotation of Danionella translucida.</title>
        <authorList>
            <person name="Kadobianskyi M."/>
            <person name="Schulze L."/>
            <person name="Schuelke M."/>
            <person name="Judkewitz B."/>
        </authorList>
    </citation>
    <scope>NUCLEOTIDE SEQUENCE [LARGE SCALE GENOMIC DNA]</scope>
    <source>
        <strain evidence="6 7">Bolton</strain>
    </source>
</reference>
<dbReference type="SUPFAM" id="SSF160369">
    <property type="entry name" value="Ribosomal protein L10-like"/>
    <property type="match status" value="1"/>
</dbReference>
<gene>
    <name evidence="6" type="ORF">DNTS_002565</name>
</gene>
<dbReference type="Proteomes" id="UP000316079">
    <property type="component" value="Unassembled WGS sequence"/>
</dbReference>
<evidence type="ECO:0000256" key="1">
    <source>
        <dbReference type="ARBA" id="ARBA00008889"/>
    </source>
</evidence>
<dbReference type="InterPro" id="IPR001790">
    <property type="entry name" value="Ribosomal_uL10"/>
</dbReference>
<sequence>MAATLCGRLLPKSGWVPLTQNVRHGSKAVTRHRKPLHILKQKLLAVTEYIPPKPRAPPEALVPRRKWTQMEHPLANLLRKDLENVFEENKLIVVVHYNAIHTDDLTRLKLRLKKHDIRIRFFPNQVTRAFLNNSIYCNLLPLVCGKTVLFISKQAKVKEMLQTMKHYPEMVLLGGCVENTLMSYQGIVSYSKLQSIGVIQGQLVSDLTMITSQTHSLLRHHPVHLSALLQQHVKQKEPVDVDDTVGQEAAA</sequence>
<dbReference type="Gene3D" id="3.30.70.1730">
    <property type="match status" value="1"/>
</dbReference>
<keyword evidence="3" id="KW-0687">Ribonucleoprotein</keyword>
<comment type="caution">
    <text evidence="6">The sequence shown here is derived from an EMBL/GenBank/DDBJ whole genome shotgun (WGS) entry which is preliminary data.</text>
</comment>
<dbReference type="GO" id="GO:0005840">
    <property type="term" value="C:ribosome"/>
    <property type="evidence" value="ECO:0007669"/>
    <property type="project" value="UniProtKB-KW"/>
</dbReference>
<dbReference type="AlphaFoldDB" id="A0A553Q9D7"/>
<evidence type="ECO:0000256" key="5">
    <source>
        <dbReference type="ARBA" id="ARBA00035716"/>
    </source>
</evidence>
<name>A0A553Q9D7_9TELE</name>
<proteinExistence type="inferred from homology"/>
<dbReference type="EMBL" id="SRMA01026200">
    <property type="protein sequence ID" value="TRY86538.1"/>
    <property type="molecule type" value="Genomic_DNA"/>
</dbReference>
<keyword evidence="7" id="KW-1185">Reference proteome</keyword>
<organism evidence="6 7">
    <name type="scientific">Danionella cerebrum</name>
    <dbReference type="NCBI Taxonomy" id="2873325"/>
    <lineage>
        <taxon>Eukaryota</taxon>
        <taxon>Metazoa</taxon>
        <taxon>Chordata</taxon>
        <taxon>Craniata</taxon>
        <taxon>Vertebrata</taxon>
        <taxon>Euteleostomi</taxon>
        <taxon>Actinopterygii</taxon>
        <taxon>Neopterygii</taxon>
        <taxon>Teleostei</taxon>
        <taxon>Ostariophysi</taxon>
        <taxon>Cypriniformes</taxon>
        <taxon>Danionidae</taxon>
        <taxon>Danioninae</taxon>
        <taxon>Danionella</taxon>
    </lineage>
</organism>
<dbReference type="InterPro" id="IPR047865">
    <property type="entry name" value="Ribosomal_uL10_bac_type"/>
</dbReference>